<dbReference type="PANTHER" id="PTHR24567:SF26">
    <property type="entry name" value="REGULATORY PROTEIN YEIL"/>
    <property type="match status" value="1"/>
</dbReference>
<dbReference type="GO" id="GO:0003677">
    <property type="term" value="F:DNA binding"/>
    <property type="evidence" value="ECO:0007669"/>
    <property type="project" value="UniProtKB-KW"/>
</dbReference>
<feature type="domain" description="Cyclic nucleotide-binding" evidence="4">
    <location>
        <begin position="1"/>
        <end position="116"/>
    </location>
</feature>
<dbReference type="InterPro" id="IPR014710">
    <property type="entry name" value="RmlC-like_jellyroll"/>
</dbReference>
<evidence type="ECO:0000313" key="6">
    <source>
        <dbReference type="EMBL" id="SDL33089.1"/>
    </source>
</evidence>
<evidence type="ECO:0000256" key="2">
    <source>
        <dbReference type="ARBA" id="ARBA00023125"/>
    </source>
</evidence>
<dbReference type="Pfam" id="PF00027">
    <property type="entry name" value="cNMP_binding"/>
    <property type="match status" value="1"/>
</dbReference>
<dbReference type="GO" id="GO:0005829">
    <property type="term" value="C:cytosol"/>
    <property type="evidence" value="ECO:0007669"/>
    <property type="project" value="TreeGrafter"/>
</dbReference>
<keyword evidence="3" id="KW-0804">Transcription</keyword>
<dbReference type="InterPro" id="IPR036390">
    <property type="entry name" value="WH_DNA-bd_sf"/>
</dbReference>
<dbReference type="SUPFAM" id="SSF51206">
    <property type="entry name" value="cAMP-binding domain-like"/>
    <property type="match status" value="1"/>
</dbReference>
<keyword evidence="7" id="KW-1185">Reference proteome</keyword>
<dbReference type="Proteomes" id="UP000199440">
    <property type="component" value="Unassembled WGS sequence"/>
</dbReference>
<proteinExistence type="predicted"/>
<evidence type="ECO:0000259" key="5">
    <source>
        <dbReference type="PROSITE" id="PS51063"/>
    </source>
</evidence>
<dbReference type="InterPro" id="IPR018490">
    <property type="entry name" value="cNMP-bd_dom_sf"/>
</dbReference>
<dbReference type="Gene3D" id="2.60.120.10">
    <property type="entry name" value="Jelly Rolls"/>
    <property type="match status" value="1"/>
</dbReference>
<dbReference type="STRING" id="192904.SAMN04488514_101426"/>
<evidence type="ECO:0000259" key="4">
    <source>
        <dbReference type="PROSITE" id="PS50042"/>
    </source>
</evidence>
<dbReference type="SMART" id="SM00100">
    <property type="entry name" value="cNMP"/>
    <property type="match status" value="1"/>
</dbReference>
<sequence length="195" mass="22384">MISEEVLEHFGAIKIHLKKDDLIFTEGARADFFYQVLNGEVKMFNRTEQGKEFTQGIFKKGKSFGEPPLFGDFPYPAGAKANKPSTLLRLSKNQLFQLLQTKPQIHLKLTQILCSRLNYKAMRLKEVSVFSTENRIMNLLCHLKKEAGISGKYEVKLTRLEISELTGLRVETVIRTIKKLENDKKLSIINRKVIV</sequence>
<gene>
    <name evidence="6" type="ORF">SAMN04488514_101426</name>
</gene>
<feature type="domain" description="HTH crp-type" evidence="5">
    <location>
        <begin position="130"/>
        <end position="195"/>
    </location>
</feature>
<dbReference type="Pfam" id="PF13545">
    <property type="entry name" value="HTH_Crp_2"/>
    <property type="match status" value="1"/>
</dbReference>
<evidence type="ECO:0000256" key="3">
    <source>
        <dbReference type="ARBA" id="ARBA00023163"/>
    </source>
</evidence>
<evidence type="ECO:0000256" key="1">
    <source>
        <dbReference type="ARBA" id="ARBA00023015"/>
    </source>
</evidence>
<name>A0A1G9J6E9_9FLAO</name>
<dbReference type="InterPro" id="IPR050397">
    <property type="entry name" value="Env_Response_Regulators"/>
</dbReference>
<keyword evidence="1" id="KW-0805">Transcription regulation</keyword>
<dbReference type="GO" id="GO:0003700">
    <property type="term" value="F:DNA-binding transcription factor activity"/>
    <property type="evidence" value="ECO:0007669"/>
    <property type="project" value="TreeGrafter"/>
</dbReference>
<dbReference type="InterPro" id="IPR036388">
    <property type="entry name" value="WH-like_DNA-bd_sf"/>
</dbReference>
<dbReference type="InterPro" id="IPR012318">
    <property type="entry name" value="HTH_CRP"/>
</dbReference>
<dbReference type="SUPFAM" id="SSF46785">
    <property type="entry name" value="Winged helix' DNA-binding domain"/>
    <property type="match status" value="1"/>
</dbReference>
<dbReference type="InterPro" id="IPR000595">
    <property type="entry name" value="cNMP-bd_dom"/>
</dbReference>
<dbReference type="PROSITE" id="PS51063">
    <property type="entry name" value="HTH_CRP_2"/>
    <property type="match status" value="1"/>
</dbReference>
<evidence type="ECO:0000313" key="7">
    <source>
        <dbReference type="Proteomes" id="UP000199440"/>
    </source>
</evidence>
<keyword evidence="2" id="KW-0238">DNA-binding</keyword>
<dbReference type="EMBL" id="FNGV01000001">
    <property type="protein sequence ID" value="SDL33089.1"/>
    <property type="molecule type" value="Genomic_DNA"/>
</dbReference>
<dbReference type="RefSeq" id="WP_089884783.1">
    <property type="nucleotide sequence ID" value="NZ_FNGV01000001.1"/>
</dbReference>
<dbReference type="AlphaFoldDB" id="A0A1G9J6E9"/>
<dbReference type="PROSITE" id="PS50042">
    <property type="entry name" value="CNMP_BINDING_3"/>
    <property type="match status" value="1"/>
</dbReference>
<reference evidence="6 7" key="1">
    <citation type="submission" date="2016-10" db="EMBL/GenBank/DDBJ databases">
        <authorList>
            <person name="de Groot N.N."/>
        </authorList>
    </citation>
    <scope>NUCLEOTIDE SEQUENCE [LARGE SCALE GENOMIC DNA]</scope>
    <source>
        <strain evidence="6 7">DSM 19886</strain>
    </source>
</reference>
<dbReference type="PANTHER" id="PTHR24567">
    <property type="entry name" value="CRP FAMILY TRANSCRIPTIONAL REGULATORY PROTEIN"/>
    <property type="match status" value="1"/>
</dbReference>
<dbReference type="Gene3D" id="1.10.10.10">
    <property type="entry name" value="Winged helix-like DNA-binding domain superfamily/Winged helix DNA-binding domain"/>
    <property type="match status" value="1"/>
</dbReference>
<dbReference type="CDD" id="cd00038">
    <property type="entry name" value="CAP_ED"/>
    <property type="match status" value="1"/>
</dbReference>
<protein>
    <submittedName>
        <fullName evidence="6">CRP/FNR family transcriptional regulator, anaerobic regulatory protein</fullName>
    </submittedName>
</protein>
<organism evidence="6 7">
    <name type="scientific">Kriegella aquimaris</name>
    <dbReference type="NCBI Taxonomy" id="192904"/>
    <lineage>
        <taxon>Bacteria</taxon>
        <taxon>Pseudomonadati</taxon>
        <taxon>Bacteroidota</taxon>
        <taxon>Flavobacteriia</taxon>
        <taxon>Flavobacteriales</taxon>
        <taxon>Flavobacteriaceae</taxon>
        <taxon>Kriegella</taxon>
    </lineage>
</organism>
<accession>A0A1G9J6E9</accession>
<dbReference type="OrthoDB" id="667966at2"/>